<comment type="caution">
    <text evidence="6">The sequence shown here is derived from an EMBL/GenBank/DDBJ whole genome shotgun (WGS) entry which is preliminary data.</text>
</comment>
<dbReference type="EMBL" id="VOHE01000008">
    <property type="protein sequence ID" value="TWT17385.1"/>
    <property type="molecule type" value="Genomic_DNA"/>
</dbReference>
<sequence>MTRKPSAAGPASAKGAATREAILARSYALACRNGLEGLTIGLVAEQVGMSKSGVFAHFGSREDLQLSTLDLAGELFARDVLQPALEARRGLPRLRAIFANWAGWVRHEKDGGCLFLAAASEYDDRPGPIRDRLLALEAAWREQLARAVQQAIDAGELDASTDPAQFAFEMYAIALAIHHDAGLTGYVGAVARGQRAFERLIRGYAPAR</sequence>
<gene>
    <name evidence="6" type="ORF">FQY79_13360</name>
</gene>
<dbReference type="InterPro" id="IPR001647">
    <property type="entry name" value="HTH_TetR"/>
</dbReference>
<evidence type="ECO:0000256" key="1">
    <source>
        <dbReference type="ARBA" id="ARBA00023015"/>
    </source>
</evidence>
<keyword evidence="7" id="KW-1185">Reference proteome</keyword>
<name>A0A5C5TVV0_9GAMM</name>
<evidence type="ECO:0000313" key="7">
    <source>
        <dbReference type="Proteomes" id="UP000315949"/>
    </source>
</evidence>
<evidence type="ECO:0000256" key="4">
    <source>
        <dbReference type="PROSITE-ProRule" id="PRU00335"/>
    </source>
</evidence>
<accession>A0A5C5TVV0</accession>
<keyword evidence="2 4" id="KW-0238">DNA-binding</keyword>
<evidence type="ECO:0000313" key="6">
    <source>
        <dbReference type="EMBL" id="TWT17385.1"/>
    </source>
</evidence>
<dbReference type="Pfam" id="PF16925">
    <property type="entry name" value="TetR_C_13"/>
    <property type="match status" value="1"/>
</dbReference>
<organism evidence="6 7">
    <name type="scientific">Luteimonas wenzhouensis</name>
    <dbReference type="NCBI Taxonomy" id="2599615"/>
    <lineage>
        <taxon>Bacteria</taxon>
        <taxon>Pseudomonadati</taxon>
        <taxon>Pseudomonadota</taxon>
        <taxon>Gammaproteobacteria</taxon>
        <taxon>Lysobacterales</taxon>
        <taxon>Lysobacteraceae</taxon>
        <taxon>Luteimonas</taxon>
    </lineage>
</organism>
<dbReference type="Proteomes" id="UP000315949">
    <property type="component" value="Unassembled WGS sequence"/>
</dbReference>
<dbReference type="PANTHER" id="PTHR47506:SF6">
    <property type="entry name" value="HTH-TYPE TRANSCRIPTIONAL REPRESSOR NEMR"/>
    <property type="match status" value="1"/>
</dbReference>
<dbReference type="Gene3D" id="1.10.357.10">
    <property type="entry name" value="Tetracycline Repressor, domain 2"/>
    <property type="match status" value="1"/>
</dbReference>
<dbReference type="Gene3D" id="1.10.10.60">
    <property type="entry name" value="Homeodomain-like"/>
    <property type="match status" value="1"/>
</dbReference>
<dbReference type="PANTHER" id="PTHR47506">
    <property type="entry name" value="TRANSCRIPTIONAL REGULATORY PROTEIN"/>
    <property type="match status" value="1"/>
</dbReference>
<dbReference type="OrthoDB" id="326421at2"/>
<dbReference type="GO" id="GO:0003677">
    <property type="term" value="F:DNA binding"/>
    <property type="evidence" value="ECO:0007669"/>
    <property type="project" value="UniProtKB-UniRule"/>
</dbReference>
<feature type="DNA-binding region" description="H-T-H motif" evidence="4">
    <location>
        <begin position="39"/>
        <end position="58"/>
    </location>
</feature>
<reference evidence="6 7" key="1">
    <citation type="submission" date="2019-07" db="EMBL/GenBank/DDBJ databases">
        <title>Luteimonas sp. YD-1 nov., isolated from acidic soil.</title>
        <authorList>
            <person name="Zhou J."/>
        </authorList>
    </citation>
    <scope>NUCLEOTIDE SEQUENCE [LARGE SCALE GENOMIC DNA]</scope>
    <source>
        <strain evidence="6 7">YD-1</strain>
    </source>
</reference>
<dbReference type="RefSeq" id="WP_146313403.1">
    <property type="nucleotide sequence ID" value="NZ_VOHE01000008.1"/>
</dbReference>
<keyword evidence="3" id="KW-0804">Transcription</keyword>
<keyword evidence="1" id="KW-0805">Transcription regulation</keyword>
<dbReference type="InterPro" id="IPR036271">
    <property type="entry name" value="Tet_transcr_reg_TetR-rel_C_sf"/>
</dbReference>
<evidence type="ECO:0000256" key="2">
    <source>
        <dbReference type="ARBA" id="ARBA00023125"/>
    </source>
</evidence>
<evidence type="ECO:0000256" key="3">
    <source>
        <dbReference type="ARBA" id="ARBA00023163"/>
    </source>
</evidence>
<dbReference type="SUPFAM" id="SSF46689">
    <property type="entry name" value="Homeodomain-like"/>
    <property type="match status" value="1"/>
</dbReference>
<dbReference type="SUPFAM" id="SSF48498">
    <property type="entry name" value="Tetracyclin repressor-like, C-terminal domain"/>
    <property type="match status" value="1"/>
</dbReference>
<dbReference type="InterPro" id="IPR011075">
    <property type="entry name" value="TetR_C"/>
</dbReference>
<dbReference type="PROSITE" id="PS50977">
    <property type="entry name" value="HTH_TETR_2"/>
    <property type="match status" value="1"/>
</dbReference>
<protein>
    <submittedName>
        <fullName evidence="6">TetR/AcrR family transcriptional regulator</fullName>
    </submittedName>
</protein>
<proteinExistence type="predicted"/>
<dbReference type="AlphaFoldDB" id="A0A5C5TVV0"/>
<feature type="domain" description="HTH tetR-type" evidence="5">
    <location>
        <begin position="16"/>
        <end position="76"/>
    </location>
</feature>
<evidence type="ECO:0000259" key="5">
    <source>
        <dbReference type="PROSITE" id="PS50977"/>
    </source>
</evidence>
<dbReference type="InterPro" id="IPR009057">
    <property type="entry name" value="Homeodomain-like_sf"/>
</dbReference>
<dbReference type="Pfam" id="PF00440">
    <property type="entry name" value="TetR_N"/>
    <property type="match status" value="1"/>
</dbReference>